<organism evidence="10 11">
    <name type="scientific">Parahaliea maris</name>
    <dbReference type="NCBI Taxonomy" id="2716870"/>
    <lineage>
        <taxon>Bacteria</taxon>
        <taxon>Pseudomonadati</taxon>
        <taxon>Pseudomonadota</taxon>
        <taxon>Gammaproteobacteria</taxon>
        <taxon>Cellvibrionales</taxon>
        <taxon>Halieaceae</taxon>
        <taxon>Parahaliea</taxon>
    </lineage>
</organism>
<evidence type="ECO:0000256" key="2">
    <source>
        <dbReference type="ARBA" id="ARBA00022801"/>
    </source>
</evidence>
<evidence type="ECO:0000313" key="11">
    <source>
        <dbReference type="Proteomes" id="UP000321039"/>
    </source>
</evidence>
<feature type="domain" description="Helicase C-terminal" evidence="9">
    <location>
        <begin position="233"/>
        <end position="383"/>
    </location>
</feature>
<dbReference type="InterPro" id="IPR050079">
    <property type="entry name" value="DEAD_box_RNA_helicase"/>
</dbReference>
<dbReference type="CDD" id="cd18787">
    <property type="entry name" value="SF2_C_DEAD"/>
    <property type="match status" value="1"/>
</dbReference>
<dbReference type="GO" id="GO:0003724">
    <property type="term" value="F:RNA helicase activity"/>
    <property type="evidence" value="ECO:0007669"/>
    <property type="project" value="UniProtKB-ARBA"/>
</dbReference>
<keyword evidence="1 6" id="KW-0547">Nucleotide-binding</keyword>
<evidence type="ECO:0000259" key="8">
    <source>
        <dbReference type="PROSITE" id="PS51192"/>
    </source>
</evidence>
<dbReference type="InterPro" id="IPR001650">
    <property type="entry name" value="Helicase_C-like"/>
</dbReference>
<dbReference type="InterPro" id="IPR044742">
    <property type="entry name" value="DEAD/DEAH_RhlB"/>
</dbReference>
<comment type="similarity">
    <text evidence="5 6">Belongs to the DEAD box helicase family.</text>
</comment>
<dbReference type="InterPro" id="IPR000629">
    <property type="entry name" value="RNA-helicase_DEAD-box_CS"/>
</dbReference>
<dbReference type="PANTHER" id="PTHR47959:SF3">
    <property type="entry name" value="ATP-DEPENDENT RNA HELICASE SRMB"/>
    <property type="match status" value="1"/>
</dbReference>
<dbReference type="InterPro" id="IPR014001">
    <property type="entry name" value="Helicase_ATP-bd"/>
</dbReference>
<dbReference type="Pfam" id="PF00271">
    <property type="entry name" value="Helicase_C"/>
    <property type="match status" value="1"/>
</dbReference>
<evidence type="ECO:0000259" key="9">
    <source>
        <dbReference type="PROSITE" id="PS51194"/>
    </source>
</evidence>
<dbReference type="GO" id="GO:0005524">
    <property type="term" value="F:ATP binding"/>
    <property type="evidence" value="ECO:0007669"/>
    <property type="project" value="UniProtKB-KW"/>
</dbReference>
<keyword evidence="3 6" id="KW-0347">Helicase</keyword>
<keyword evidence="2 6" id="KW-0378">Hydrolase</keyword>
<dbReference type="PANTHER" id="PTHR47959">
    <property type="entry name" value="ATP-DEPENDENT RNA HELICASE RHLE-RELATED"/>
    <property type="match status" value="1"/>
</dbReference>
<feature type="compositionally biased region" description="Basic and acidic residues" evidence="7">
    <location>
        <begin position="403"/>
        <end position="418"/>
    </location>
</feature>
<evidence type="ECO:0000256" key="1">
    <source>
        <dbReference type="ARBA" id="ARBA00022741"/>
    </source>
</evidence>
<feature type="compositionally biased region" description="Basic residues" evidence="7">
    <location>
        <begin position="384"/>
        <end position="402"/>
    </location>
</feature>
<dbReference type="PROSITE" id="PS51192">
    <property type="entry name" value="HELICASE_ATP_BIND_1"/>
    <property type="match status" value="1"/>
</dbReference>
<evidence type="ECO:0000256" key="3">
    <source>
        <dbReference type="ARBA" id="ARBA00022806"/>
    </source>
</evidence>
<proteinExistence type="inferred from homology"/>
<keyword evidence="11" id="KW-1185">Reference proteome</keyword>
<dbReference type="InterPro" id="IPR027417">
    <property type="entry name" value="P-loop_NTPase"/>
</dbReference>
<dbReference type="AlphaFoldDB" id="A0A5C8ZX59"/>
<evidence type="ECO:0000256" key="4">
    <source>
        <dbReference type="ARBA" id="ARBA00022840"/>
    </source>
</evidence>
<feature type="domain" description="Helicase ATP-binding" evidence="8">
    <location>
        <begin position="34"/>
        <end position="208"/>
    </location>
</feature>
<dbReference type="PROSITE" id="PS51194">
    <property type="entry name" value="HELICASE_CTER"/>
    <property type="match status" value="1"/>
</dbReference>
<dbReference type="GO" id="GO:0003676">
    <property type="term" value="F:nucleic acid binding"/>
    <property type="evidence" value="ECO:0007669"/>
    <property type="project" value="InterPro"/>
</dbReference>
<evidence type="ECO:0000256" key="6">
    <source>
        <dbReference type="RuleBase" id="RU000492"/>
    </source>
</evidence>
<keyword evidence="4 6" id="KW-0067">ATP-binding</keyword>
<evidence type="ECO:0000256" key="5">
    <source>
        <dbReference type="ARBA" id="ARBA00038437"/>
    </source>
</evidence>
<dbReference type="SUPFAM" id="SSF52540">
    <property type="entry name" value="P-loop containing nucleoside triphosphate hydrolases"/>
    <property type="match status" value="1"/>
</dbReference>
<dbReference type="EMBL" id="VRZA01000005">
    <property type="protein sequence ID" value="TXS92150.1"/>
    <property type="molecule type" value="Genomic_DNA"/>
</dbReference>
<dbReference type="GO" id="GO:0016787">
    <property type="term" value="F:hydrolase activity"/>
    <property type="evidence" value="ECO:0007669"/>
    <property type="project" value="UniProtKB-KW"/>
</dbReference>
<gene>
    <name evidence="10" type="ORF">FV139_15655</name>
</gene>
<dbReference type="PROSITE" id="PS00039">
    <property type="entry name" value="DEAD_ATP_HELICASE"/>
    <property type="match status" value="1"/>
</dbReference>
<accession>A0A5C8ZX59</accession>
<evidence type="ECO:0000313" key="10">
    <source>
        <dbReference type="EMBL" id="TXS92150.1"/>
    </source>
</evidence>
<feature type="region of interest" description="Disordered" evidence="7">
    <location>
        <begin position="379"/>
        <end position="442"/>
    </location>
</feature>
<reference evidence="10 11" key="1">
    <citation type="submission" date="2019-08" db="EMBL/GenBank/DDBJ databases">
        <title>Parahaliea maris sp. nov., isolated from the surface seawater.</title>
        <authorList>
            <person name="Liu Y."/>
        </authorList>
    </citation>
    <scope>NUCLEOTIDE SEQUENCE [LARGE SCALE GENOMIC DNA]</scope>
    <source>
        <strain evidence="10 11">HSLHS9</strain>
    </source>
</reference>
<dbReference type="GO" id="GO:0005829">
    <property type="term" value="C:cytosol"/>
    <property type="evidence" value="ECO:0007669"/>
    <property type="project" value="TreeGrafter"/>
</dbReference>
<dbReference type="Pfam" id="PF00270">
    <property type="entry name" value="DEAD"/>
    <property type="match status" value="1"/>
</dbReference>
<comment type="caution">
    <text evidence="10">The sequence shown here is derived from an EMBL/GenBank/DDBJ whole genome shotgun (WGS) entry which is preliminary data.</text>
</comment>
<dbReference type="SMART" id="SM00490">
    <property type="entry name" value="HELICc"/>
    <property type="match status" value="1"/>
</dbReference>
<dbReference type="Gene3D" id="3.40.50.300">
    <property type="entry name" value="P-loop containing nucleotide triphosphate hydrolases"/>
    <property type="match status" value="2"/>
</dbReference>
<dbReference type="SMART" id="SM00487">
    <property type="entry name" value="DEXDc"/>
    <property type="match status" value="1"/>
</dbReference>
<protein>
    <submittedName>
        <fullName evidence="10">DEAD/DEAH box helicase</fullName>
    </submittedName>
</protein>
<name>A0A5C8ZX59_9GAMM</name>
<dbReference type="InterPro" id="IPR011545">
    <property type="entry name" value="DEAD/DEAH_box_helicase_dom"/>
</dbReference>
<evidence type="ECO:0000256" key="7">
    <source>
        <dbReference type="SAM" id="MobiDB-lite"/>
    </source>
</evidence>
<dbReference type="CDD" id="cd00268">
    <property type="entry name" value="DEADc"/>
    <property type="match status" value="1"/>
</dbReference>
<dbReference type="Proteomes" id="UP000321039">
    <property type="component" value="Unassembled WGS sequence"/>
</dbReference>
<sequence>MPTVLQELDLDRQLRIALDQLELEQPTPVQASVVPAALEGGDLLVSAETGSGKTLAYLLPTLQRLLTEDAPRDAGTLALVLVPTRELARQVLKTCRTLTGKSPLQAMALTGGADFKYQKAEFRKNPEIVIATPGRLLEHCEKGSADLAALKVLVLDEADRMLDMGFRDDVLKISEFCPPGRQTLMLSATLKTKGMGELTRQLLNDPQTIAVDPPRKAHDSIHHQRILADGQEHKNQLLVALLQAQPERRSLVFANKRRTAERLSGLLGHHGLKVDCLHGEMTTEERKRVMAAFREGKIHVLCASDLAARGLDVPDIETVINYDLPHSGDDYVHRSGRTGRAGATGVAISLVEASQWNLMVSIQRYLGMQFENRALPGLKAKYSGPKKTKGSGKAAGSKKKKNTKDGAKPKQRARDAKNKGKPKRSKAGAVVNDGTGPLMKKK</sequence>